<keyword evidence="5 6" id="KW-0472">Membrane</keyword>
<evidence type="ECO:0000259" key="7">
    <source>
        <dbReference type="PROSITE" id="PS50850"/>
    </source>
</evidence>
<dbReference type="Proteomes" id="UP001549363">
    <property type="component" value="Unassembled WGS sequence"/>
</dbReference>
<evidence type="ECO:0000256" key="3">
    <source>
        <dbReference type="ARBA" id="ARBA00022692"/>
    </source>
</evidence>
<dbReference type="PROSITE" id="PS50850">
    <property type="entry name" value="MFS"/>
    <property type="match status" value="1"/>
</dbReference>
<dbReference type="PANTHER" id="PTHR23537:SF1">
    <property type="entry name" value="SUGAR TRANSPORTER"/>
    <property type="match status" value="1"/>
</dbReference>
<feature type="domain" description="Major facilitator superfamily (MFS) profile" evidence="7">
    <location>
        <begin position="1"/>
        <end position="175"/>
    </location>
</feature>
<protein>
    <submittedName>
        <fullName evidence="8">MFS family permease</fullName>
    </submittedName>
</protein>
<evidence type="ECO:0000313" key="8">
    <source>
        <dbReference type="EMBL" id="MET4562076.1"/>
    </source>
</evidence>
<sequence length="175" mass="18377">MLYFIVGIVYLIPNLYQTSYMKELGLSNAMAGTVYAIAGIVSIGGAPLWGMLADRIGVKTALLAALVMSVVGDILPIVYGTIAGFIVSAVIWGSSLGGVLVLIQMKASQQVQPKYVATAIGFISIFYAVGQMIGPVLAGGLIEYAGGYISAYGFGAVMFFLCVLLAMMIQSKEVQ</sequence>
<dbReference type="PANTHER" id="PTHR23537">
    <property type="match status" value="1"/>
</dbReference>
<evidence type="ECO:0000256" key="1">
    <source>
        <dbReference type="ARBA" id="ARBA00004651"/>
    </source>
</evidence>
<feature type="transmembrane region" description="Helical" evidence="6">
    <location>
        <begin position="85"/>
        <end position="103"/>
    </location>
</feature>
<keyword evidence="3 6" id="KW-0812">Transmembrane</keyword>
<proteinExistence type="predicted"/>
<feature type="transmembrane region" description="Helical" evidence="6">
    <location>
        <begin position="29"/>
        <end position="49"/>
    </location>
</feature>
<feature type="transmembrane region" description="Helical" evidence="6">
    <location>
        <begin position="61"/>
        <end position="79"/>
    </location>
</feature>
<feature type="transmembrane region" description="Helical" evidence="6">
    <location>
        <begin position="115"/>
        <end position="137"/>
    </location>
</feature>
<gene>
    <name evidence="8" type="ORF">ABIA69_003261</name>
</gene>
<dbReference type="Pfam" id="PF07690">
    <property type="entry name" value="MFS_1"/>
    <property type="match status" value="1"/>
</dbReference>
<dbReference type="InterPro" id="IPR020846">
    <property type="entry name" value="MFS_dom"/>
</dbReference>
<keyword evidence="9" id="KW-1185">Reference proteome</keyword>
<dbReference type="EMBL" id="JBEPSB010000017">
    <property type="protein sequence ID" value="MET4562076.1"/>
    <property type="molecule type" value="Genomic_DNA"/>
</dbReference>
<name>A0ABV2PMB0_9BACI</name>
<organism evidence="8 9">
    <name type="scientific">Lysinibacillus parviboronicapiens</name>
    <dbReference type="NCBI Taxonomy" id="436516"/>
    <lineage>
        <taxon>Bacteria</taxon>
        <taxon>Bacillati</taxon>
        <taxon>Bacillota</taxon>
        <taxon>Bacilli</taxon>
        <taxon>Bacillales</taxon>
        <taxon>Bacillaceae</taxon>
        <taxon>Lysinibacillus</taxon>
    </lineage>
</organism>
<evidence type="ECO:0000256" key="5">
    <source>
        <dbReference type="ARBA" id="ARBA00023136"/>
    </source>
</evidence>
<dbReference type="InterPro" id="IPR011701">
    <property type="entry name" value="MFS"/>
</dbReference>
<dbReference type="InterPro" id="IPR036259">
    <property type="entry name" value="MFS_trans_sf"/>
</dbReference>
<evidence type="ECO:0000313" key="9">
    <source>
        <dbReference type="Proteomes" id="UP001549363"/>
    </source>
</evidence>
<dbReference type="InterPro" id="IPR010645">
    <property type="entry name" value="MFS_4"/>
</dbReference>
<comment type="subcellular location">
    <subcellularLocation>
        <location evidence="1">Cell membrane</location>
        <topology evidence="1">Multi-pass membrane protein</topology>
    </subcellularLocation>
</comment>
<comment type="caution">
    <text evidence="8">The sequence shown here is derived from an EMBL/GenBank/DDBJ whole genome shotgun (WGS) entry which is preliminary data.</text>
</comment>
<feature type="transmembrane region" description="Helical" evidence="6">
    <location>
        <begin position="149"/>
        <end position="169"/>
    </location>
</feature>
<dbReference type="Gene3D" id="1.20.1250.20">
    <property type="entry name" value="MFS general substrate transporter like domains"/>
    <property type="match status" value="1"/>
</dbReference>
<evidence type="ECO:0000256" key="6">
    <source>
        <dbReference type="SAM" id="Phobius"/>
    </source>
</evidence>
<accession>A0ABV2PMB0</accession>
<keyword evidence="4 6" id="KW-1133">Transmembrane helix</keyword>
<dbReference type="SUPFAM" id="SSF103473">
    <property type="entry name" value="MFS general substrate transporter"/>
    <property type="match status" value="1"/>
</dbReference>
<keyword evidence="2" id="KW-0813">Transport</keyword>
<reference evidence="8 9" key="1">
    <citation type="submission" date="2024-06" db="EMBL/GenBank/DDBJ databases">
        <title>Sorghum-associated microbial communities from plants grown in Nebraska, USA.</title>
        <authorList>
            <person name="Schachtman D."/>
        </authorList>
    </citation>
    <scope>NUCLEOTIDE SEQUENCE [LARGE SCALE GENOMIC DNA]</scope>
    <source>
        <strain evidence="8 9">736</strain>
    </source>
</reference>
<evidence type="ECO:0000256" key="4">
    <source>
        <dbReference type="ARBA" id="ARBA00022989"/>
    </source>
</evidence>
<evidence type="ECO:0000256" key="2">
    <source>
        <dbReference type="ARBA" id="ARBA00022448"/>
    </source>
</evidence>